<evidence type="ECO:0000256" key="1">
    <source>
        <dbReference type="SAM" id="MobiDB-lite"/>
    </source>
</evidence>
<dbReference type="Pfam" id="PF24578">
    <property type="entry name" value="CSPP1_C"/>
    <property type="match status" value="1"/>
</dbReference>
<feature type="compositionally biased region" description="Basic and acidic residues" evidence="1">
    <location>
        <begin position="36"/>
        <end position="45"/>
    </location>
</feature>
<comment type="caution">
    <text evidence="3">The sequence shown here is derived from an EMBL/GenBank/DDBJ whole genome shotgun (WGS) entry which is preliminary data.</text>
</comment>
<gene>
    <name evidence="3" type="ORF">V1264_023420</name>
</gene>
<dbReference type="InterPro" id="IPR058191">
    <property type="entry name" value="CSPP1_C"/>
</dbReference>
<dbReference type="EMBL" id="JBAMIC010000011">
    <property type="protein sequence ID" value="KAK7100468.1"/>
    <property type="molecule type" value="Genomic_DNA"/>
</dbReference>
<evidence type="ECO:0000313" key="3">
    <source>
        <dbReference type="EMBL" id="KAK7100468.1"/>
    </source>
</evidence>
<dbReference type="GO" id="GO:0005813">
    <property type="term" value="C:centrosome"/>
    <property type="evidence" value="ECO:0007669"/>
    <property type="project" value="InterPro"/>
</dbReference>
<evidence type="ECO:0000313" key="4">
    <source>
        <dbReference type="Proteomes" id="UP001374579"/>
    </source>
</evidence>
<dbReference type="PANTHER" id="PTHR21616:SF2">
    <property type="entry name" value="CENTROSOME AND SPINDLE POLE-ASSOCIATED PROTEIN 1"/>
    <property type="match status" value="1"/>
</dbReference>
<dbReference type="GO" id="GO:0000922">
    <property type="term" value="C:spindle pole"/>
    <property type="evidence" value="ECO:0007669"/>
    <property type="project" value="InterPro"/>
</dbReference>
<feature type="region of interest" description="Disordered" evidence="1">
    <location>
        <begin position="477"/>
        <end position="496"/>
    </location>
</feature>
<dbReference type="InterPro" id="IPR026708">
    <property type="entry name" value="CSPP1"/>
</dbReference>
<sequence>MATSLLIGGHDERESAKRRRKAEYAQDLELQMREKDAARKRERMQDMSVNASGYLDPEKGPERFKPLGGVHWTEERGRRVDRVKPYHTLFLYGKGTPSPRLRPKTPHTLPPQAPSPSPQPPMYKVLPTTSRVRKMPRSPRTNASVVYDRTLADPVVLTGRSPRLLDPGVVMVPEVTPRPSPRKVGTPPGLKYQPATYATTGVAPNQPLDQAYNVTGVGYPPPPAYHGSIVQPISMPDHRPVILTNTSTVPVYDPGPRYVSVGPRPDDGAQLRNIINISQAERDRLRRENDEFQRRLRRELDDERRKLQDQEAEARRRMEESRREAEARRREADRERAEAERLRRLKDYNPPPTERPVTNIVRPQSKTHVYYDMNDYRQRLIEERRKIEALLKSGQPVKEVWDVKVLPRQRINLPPTPPTDDNANRDRVREFNNLKYRDYDARDQFRTVYPDVPVTNRRLEEQQEALLREQEEKLRDISITKTTRRGRKSSVDVSPRRALRKRDRMYTTVSCDCDRDLLTHRHEDRYSENLSYRSDDIGLDSLRLRKHRSNSADTLTDETWLRPSSTAEV</sequence>
<organism evidence="3 4">
    <name type="scientific">Littorina saxatilis</name>
    <dbReference type="NCBI Taxonomy" id="31220"/>
    <lineage>
        <taxon>Eukaryota</taxon>
        <taxon>Metazoa</taxon>
        <taxon>Spiralia</taxon>
        <taxon>Lophotrochozoa</taxon>
        <taxon>Mollusca</taxon>
        <taxon>Gastropoda</taxon>
        <taxon>Caenogastropoda</taxon>
        <taxon>Littorinimorpha</taxon>
        <taxon>Littorinoidea</taxon>
        <taxon>Littorinidae</taxon>
        <taxon>Littorina</taxon>
    </lineage>
</organism>
<feature type="region of interest" description="Disordered" evidence="1">
    <location>
        <begin position="1"/>
        <end position="24"/>
    </location>
</feature>
<feature type="compositionally biased region" description="Basic and acidic residues" evidence="1">
    <location>
        <begin position="56"/>
        <end position="65"/>
    </location>
</feature>
<dbReference type="GO" id="GO:0032467">
    <property type="term" value="P:positive regulation of cytokinesis"/>
    <property type="evidence" value="ECO:0007669"/>
    <property type="project" value="InterPro"/>
</dbReference>
<dbReference type="PANTHER" id="PTHR21616">
    <property type="entry name" value="CENTROSOME SPINDLE POLE ASSOCIATED PROTEIN"/>
    <property type="match status" value="1"/>
</dbReference>
<protein>
    <recommendedName>
        <fullName evidence="2">Centrosome and spindle pole-associated protein 1 C-terminal domain-containing protein</fullName>
    </recommendedName>
</protein>
<feature type="region of interest" description="Disordered" evidence="1">
    <location>
        <begin position="91"/>
        <end position="123"/>
    </location>
</feature>
<name>A0AAN9B818_9CAEN</name>
<reference evidence="3 4" key="1">
    <citation type="submission" date="2024-02" db="EMBL/GenBank/DDBJ databases">
        <title>Chromosome-scale genome assembly of the rough periwinkle Littorina saxatilis.</title>
        <authorList>
            <person name="De Jode A."/>
            <person name="Faria R."/>
            <person name="Formenti G."/>
            <person name="Sims Y."/>
            <person name="Smith T.P."/>
            <person name="Tracey A."/>
            <person name="Wood J.M.D."/>
            <person name="Zagrodzka Z.B."/>
            <person name="Johannesson K."/>
            <person name="Butlin R.K."/>
            <person name="Leder E.H."/>
        </authorList>
    </citation>
    <scope>NUCLEOTIDE SEQUENCE [LARGE SCALE GENOMIC DNA]</scope>
    <source>
        <strain evidence="3">Snail1</strain>
        <tissue evidence="3">Muscle</tissue>
    </source>
</reference>
<proteinExistence type="predicted"/>
<dbReference type="GO" id="GO:0005874">
    <property type="term" value="C:microtubule"/>
    <property type="evidence" value="ECO:0007669"/>
    <property type="project" value="InterPro"/>
</dbReference>
<feature type="region of interest" description="Disordered" evidence="1">
    <location>
        <begin position="302"/>
        <end position="341"/>
    </location>
</feature>
<dbReference type="Proteomes" id="UP001374579">
    <property type="component" value="Unassembled WGS sequence"/>
</dbReference>
<dbReference type="AlphaFoldDB" id="A0AAN9B818"/>
<feature type="domain" description="Centrosome and spindle pole-associated protein 1 C-terminal" evidence="2">
    <location>
        <begin position="424"/>
        <end position="477"/>
    </location>
</feature>
<feature type="compositionally biased region" description="Pro residues" evidence="1">
    <location>
        <begin position="108"/>
        <end position="121"/>
    </location>
</feature>
<feature type="region of interest" description="Disordered" evidence="1">
    <location>
        <begin position="36"/>
        <end position="68"/>
    </location>
</feature>
<accession>A0AAN9B818</accession>
<evidence type="ECO:0000259" key="2">
    <source>
        <dbReference type="Pfam" id="PF24578"/>
    </source>
</evidence>
<keyword evidence="4" id="KW-1185">Reference proteome</keyword>